<protein>
    <recommendedName>
        <fullName evidence="1">Cytochrome b5 heme-binding domain-containing protein</fullName>
    </recommendedName>
</protein>
<accession>A0ABY5ZLC8</accession>
<name>A0ABY5ZLC8_9BACT</name>
<proteinExistence type="predicted"/>
<keyword evidence="3" id="KW-1185">Reference proteome</keyword>
<sequence>MTLNELAQHDGRNGNKAYVAVNGRVYDVSASPLWQNGDHQGAHQAGADLTRELATAPHVRAVIERFPIVAHIEDPDPPKKKGLLGFFKK</sequence>
<gene>
    <name evidence="2" type="ORF">L9S41_00845</name>
</gene>
<reference evidence="2" key="1">
    <citation type="journal article" date="2022" name="Environ. Microbiol.">
        <title>Geoalkalibacter halelectricus SAP #1 sp. nov. possessing extracellular electron transfer and mineral#reducing capabilities from a haloalkaline environment.</title>
        <authorList>
            <person name="Yadav S."/>
            <person name="Singh R."/>
            <person name="Sundharam S.S."/>
            <person name="Chaudhary S."/>
            <person name="Krishnamurthi S."/>
            <person name="Patil S.A."/>
        </authorList>
    </citation>
    <scope>NUCLEOTIDE SEQUENCE</scope>
    <source>
        <strain evidence="2">SAP-1</strain>
    </source>
</reference>
<dbReference type="Proteomes" id="UP001060414">
    <property type="component" value="Chromosome"/>
</dbReference>
<dbReference type="SUPFAM" id="SSF55856">
    <property type="entry name" value="Cytochrome b5-like heme/steroid binding domain"/>
    <property type="match status" value="1"/>
</dbReference>
<evidence type="ECO:0000313" key="2">
    <source>
        <dbReference type="EMBL" id="UWZ79962.1"/>
    </source>
</evidence>
<dbReference type="EMBL" id="CP092109">
    <property type="protein sequence ID" value="UWZ79962.1"/>
    <property type="molecule type" value="Genomic_DNA"/>
</dbReference>
<organism evidence="2 3">
    <name type="scientific">Geoalkalibacter halelectricus</name>
    <dbReference type="NCBI Taxonomy" id="2847045"/>
    <lineage>
        <taxon>Bacteria</taxon>
        <taxon>Pseudomonadati</taxon>
        <taxon>Thermodesulfobacteriota</taxon>
        <taxon>Desulfuromonadia</taxon>
        <taxon>Desulfuromonadales</taxon>
        <taxon>Geoalkalibacteraceae</taxon>
        <taxon>Geoalkalibacter</taxon>
    </lineage>
</organism>
<dbReference type="InterPro" id="IPR001199">
    <property type="entry name" value="Cyt_B5-like_heme/steroid-bd"/>
</dbReference>
<dbReference type="InterPro" id="IPR036400">
    <property type="entry name" value="Cyt_B5-like_heme/steroid_sf"/>
</dbReference>
<evidence type="ECO:0000313" key="3">
    <source>
        <dbReference type="Proteomes" id="UP001060414"/>
    </source>
</evidence>
<dbReference type="RefSeq" id="WP_260748315.1">
    <property type="nucleotide sequence ID" value="NZ_CP092109.1"/>
</dbReference>
<dbReference type="Pfam" id="PF00173">
    <property type="entry name" value="Cyt-b5"/>
    <property type="match status" value="1"/>
</dbReference>
<dbReference type="SMART" id="SM01117">
    <property type="entry name" value="Cyt-b5"/>
    <property type="match status" value="1"/>
</dbReference>
<evidence type="ECO:0000259" key="1">
    <source>
        <dbReference type="SMART" id="SM01117"/>
    </source>
</evidence>
<feature type="domain" description="Cytochrome b5 heme-binding" evidence="1">
    <location>
        <begin position="1"/>
        <end position="73"/>
    </location>
</feature>
<dbReference type="Gene3D" id="3.10.120.10">
    <property type="entry name" value="Cytochrome b5-like heme/steroid binding domain"/>
    <property type="match status" value="1"/>
</dbReference>